<dbReference type="Proteomes" id="UP000177629">
    <property type="component" value="Unassembled WGS sequence"/>
</dbReference>
<accession>A0A1G2PMT6</accession>
<dbReference type="Gene3D" id="3.40.140.10">
    <property type="entry name" value="Cytidine Deaminase, domain 2"/>
    <property type="match status" value="1"/>
</dbReference>
<evidence type="ECO:0000259" key="1">
    <source>
        <dbReference type="Pfam" id="PF00383"/>
    </source>
</evidence>
<dbReference type="SUPFAM" id="SSF53927">
    <property type="entry name" value="Cytidine deaminase-like"/>
    <property type="match status" value="1"/>
</dbReference>
<dbReference type="STRING" id="1802362.A2806_04435"/>
<proteinExistence type="predicted"/>
<protein>
    <recommendedName>
        <fullName evidence="1">CMP/dCMP-type deaminase domain-containing protein</fullName>
    </recommendedName>
</protein>
<evidence type="ECO:0000313" key="2">
    <source>
        <dbReference type="EMBL" id="OHA48912.1"/>
    </source>
</evidence>
<dbReference type="EMBL" id="MHSS01000002">
    <property type="protein sequence ID" value="OHA48912.1"/>
    <property type="molecule type" value="Genomic_DNA"/>
</dbReference>
<sequence>MFKRSLAEECLALAAQSDCTLMKFGALLIKDGEVIGRGYTKKVHPCVARFQCCEYRKNIRPRGKAERCEAIHAEWAALRDTVRNGHDPSGASLVICGMGPSDEAWIREEPYASCTLCARLCALFEIKELIVQVKARNKAGWDFASLSIEQALITSFEVAFGEREIKRAR</sequence>
<dbReference type="InterPro" id="IPR016193">
    <property type="entry name" value="Cytidine_deaminase-like"/>
</dbReference>
<dbReference type="AlphaFoldDB" id="A0A1G2PMT6"/>
<gene>
    <name evidence="2" type="ORF">A2806_04435</name>
</gene>
<feature type="domain" description="CMP/dCMP-type deaminase" evidence="1">
    <location>
        <begin position="5"/>
        <end position="131"/>
    </location>
</feature>
<dbReference type="GO" id="GO:0003824">
    <property type="term" value="F:catalytic activity"/>
    <property type="evidence" value="ECO:0007669"/>
    <property type="project" value="InterPro"/>
</dbReference>
<reference evidence="2 3" key="1">
    <citation type="journal article" date="2016" name="Nat. Commun.">
        <title>Thousands of microbial genomes shed light on interconnected biogeochemical processes in an aquifer system.</title>
        <authorList>
            <person name="Anantharaman K."/>
            <person name="Brown C.T."/>
            <person name="Hug L.A."/>
            <person name="Sharon I."/>
            <person name="Castelle C.J."/>
            <person name="Probst A.J."/>
            <person name="Thomas B.C."/>
            <person name="Singh A."/>
            <person name="Wilkins M.J."/>
            <person name="Karaoz U."/>
            <person name="Brodie E.L."/>
            <person name="Williams K.H."/>
            <person name="Hubbard S.S."/>
            <person name="Banfield J.F."/>
        </authorList>
    </citation>
    <scope>NUCLEOTIDE SEQUENCE [LARGE SCALE GENOMIC DNA]</scope>
</reference>
<organism evidence="2 3">
    <name type="scientific">Candidatus Terrybacteria bacterium RIFCSPHIGHO2_01_FULL_48_17</name>
    <dbReference type="NCBI Taxonomy" id="1802362"/>
    <lineage>
        <taxon>Bacteria</taxon>
        <taxon>Candidatus Terryibacteriota</taxon>
    </lineage>
</organism>
<name>A0A1G2PMT6_9BACT</name>
<dbReference type="InterPro" id="IPR002125">
    <property type="entry name" value="CMP_dCMP_dom"/>
</dbReference>
<evidence type="ECO:0000313" key="3">
    <source>
        <dbReference type="Proteomes" id="UP000177629"/>
    </source>
</evidence>
<comment type="caution">
    <text evidence="2">The sequence shown here is derived from an EMBL/GenBank/DDBJ whole genome shotgun (WGS) entry which is preliminary data.</text>
</comment>
<dbReference type="Pfam" id="PF00383">
    <property type="entry name" value="dCMP_cyt_deam_1"/>
    <property type="match status" value="1"/>
</dbReference>